<reference evidence="9 10" key="1">
    <citation type="submission" date="2020-07" db="EMBL/GenBank/DDBJ databases">
        <title>Genomic Encyclopedia of Type Strains, Phase IV (KMG-V): Genome sequencing to study the core and pangenomes of soil and plant-associated prokaryotes.</title>
        <authorList>
            <person name="Whitman W."/>
        </authorList>
    </citation>
    <scope>NUCLEOTIDE SEQUENCE [LARGE SCALE GENOMIC DNA]</scope>
    <source>
        <strain evidence="9 10">SAS40</strain>
    </source>
</reference>
<dbReference type="GO" id="GO:0004713">
    <property type="term" value="F:protein tyrosine kinase activity"/>
    <property type="evidence" value="ECO:0007669"/>
    <property type="project" value="TreeGrafter"/>
</dbReference>
<comment type="subcellular location">
    <subcellularLocation>
        <location evidence="1">Cell membrane</location>
        <topology evidence="1">Multi-pass membrane protein</topology>
    </subcellularLocation>
</comment>
<keyword evidence="4 6" id="KW-1133">Transmembrane helix</keyword>
<feature type="transmembrane region" description="Helical" evidence="6">
    <location>
        <begin position="78"/>
        <end position="98"/>
    </location>
</feature>
<keyword evidence="10" id="KW-1185">Reference proteome</keyword>
<dbReference type="Pfam" id="PF13807">
    <property type="entry name" value="GNVR"/>
    <property type="match status" value="1"/>
</dbReference>
<keyword evidence="2" id="KW-1003">Cell membrane</keyword>
<organism evidence="9 10">
    <name type="scientific">Pigmentiphaga litoralis</name>
    <dbReference type="NCBI Taxonomy" id="516702"/>
    <lineage>
        <taxon>Bacteria</taxon>
        <taxon>Pseudomonadati</taxon>
        <taxon>Pseudomonadota</taxon>
        <taxon>Betaproteobacteria</taxon>
        <taxon>Burkholderiales</taxon>
        <taxon>Alcaligenaceae</taxon>
        <taxon>Pigmentiphaga</taxon>
    </lineage>
</organism>
<evidence type="ECO:0000256" key="5">
    <source>
        <dbReference type="ARBA" id="ARBA00023136"/>
    </source>
</evidence>
<name>A0A7Y9LJN9_9BURK</name>
<sequence length="397" mass="43261">MTESTINKPAGSVPGDYLANDDELSLIDVMQVIAENLRLLILGPLLVGVIALAISFAITPTFTATAKFLPPQQQQSAALGMLQSLGGLGGLAGAAAGIKNPSDQYVAFLRTNTVQDALIDKFALMERYEQEYRQSTRKTLDGNTRINAGKDGLITVEFDDHDPKFAANVANTYVAELGELLNRLAITEAQQRRVFFEKQLASTKENLIRAEQALAASGVSPSALNANPSTALEGPARLRAQVTAQEVRLAAMRSYLTETAPEFRQAQAELSALRNQLSKAEREQPAGNVGGNDYIAKYREFKYQETLFDLFARQFETAKIDESREGASIQVVDVANPPELKSKPKRATIAVAATFIAGFLLLIFVFVRQILWAGGRDPVAAEKLGKLRTTFRRALGR</sequence>
<dbReference type="PANTHER" id="PTHR32309">
    <property type="entry name" value="TYROSINE-PROTEIN KINASE"/>
    <property type="match status" value="1"/>
</dbReference>
<evidence type="ECO:0000259" key="7">
    <source>
        <dbReference type="Pfam" id="PF02706"/>
    </source>
</evidence>
<dbReference type="RefSeq" id="WP_179584738.1">
    <property type="nucleotide sequence ID" value="NZ_JACBYR010000001.1"/>
</dbReference>
<feature type="transmembrane region" description="Helical" evidence="6">
    <location>
        <begin position="39"/>
        <end position="58"/>
    </location>
</feature>
<dbReference type="Pfam" id="PF02706">
    <property type="entry name" value="Wzz"/>
    <property type="match status" value="1"/>
</dbReference>
<protein>
    <submittedName>
        <fullName evidence="9">Uncharacterized protein involved in exopolysaccharide biosynthesis</fullName>
    </submittedName>
</protein>
<dbReference type="AlphaFoldDB" id="A0A7Y9LJN9"/>
<feature type="domain" description="Tyrosine-protein kinase G-rich" evidence="8">
    <location>
        <begin position="299"/>
        <end position="369"/>
    </location>
</feature>
<keyword evidence="5 6" id="KW-0472">Membrane</keyword>
<dbReference type="Proteomes" id="UP000542125">
    <property type="component" value="Unassembled WGS sequence"/>
</dbReference>
<evidence type="ECO:0000313" key="9">
    <source>
        <dbReference type="EMBL" id="NYE82154.1"/>
    </source>
</evidence>
<gene>
    <name evidence="9" type="ORF">FHW18_001425</name>
</gene>
<evidence type="ECO:0000256" key="4">
    <source>
        <dbReference type="ARBA" id="ARBA00022989"/>
    </source>
</evidence>
<evidence type="ECO:0000256" key="2">
    <source>
        <dbReference type="ARBA" id="ARBA00022475"/>
    </source>
</evidence>
<feature type="domain" description="Polysaccharide chain length determinant N-terminal" evidence="7">
    <location>
        <begin position="22"/>
        <end position="120"/>
    </location>
</feature>
<evidence type="ECO:0000313" key="10">
    <source>
        <dbReference type="Proteomes" id="UP000542125"/>
    </source>
</evidence>
<evidence type="ECO:0000256" key="3">
    <source>
        <dbReference type="ARBA" id="ARBA00022692"/>
    </source>
</evidence>
<evidence type="ECO:0000256" key="1">
    <source>
        <dbReference type="ARBA" id="ARBA00004651"/>
    </source>
</evidence>
<dbReference type="GO" id="GO:0005886">
    <property type="term" value="C:plasma membrane"/>
    <property type="evidence" value="ECO:0007669"/>
    <property type="project" value="UniProtKB-SubCell"/>
</dbReference>
<dbReference type="InterPro" id="IPR032807">
    <property type="entry name" value="GNVR"/>
</dbReference>
<dbReference type="PANTHER" id="PTHR32309:SF13">
    <property type="entry name" value="FERRIC ENTEROBACTIN TRANSPORT PROTEIN FEPE"/>
    <property type="match status" value="1"/>
</dbReference>
<keyword evidence="3 6" id="KW-0812">Transmembrane</keyword>
<comment type="caution">
    <text evidence="9">The sequence shown here is derived from an EMBL/GenBank/DDBJ whole genome shotgun (WGS) entry which is preliminary data.</text>
</comment>
<evidence type="ECO:0000259" key="8">
    <source>
        <dbReference type="Pfam" id="PF13807"/>
    </source>
</evidence>
<dbReference type="EMBL" id="JACBYR010000001">
    <property type="protein sequence ID" value="NYE82154.1"/>
    <property type="molecule type" value="Genomic_DNA"/>
</dbReference>
<feature type="transmembrane region" description="Helical" evidence="6">
    <location>
        <begin position="347"/>
        <end position="367"/>
    </location>
</feature>
<dbReference type="InterPro" id="IPR050445">
    <property type="entry name" value="Bact_polysacc_biosynth/exp"/>
</dbReference>
<dbReference type="InterPro" id="IPR003856">
    <property type="entry name" value="LPS_length_determ_N"/>
</dbReference>
<evidence type="ECO:0000256" key="6">
    <source>
        <dbReference type="SAM" id="Phobius"/>
    </source>
</evidence>
<accession>A0A7Y9LJN9</accession>
<proteinExistence type="predicted"/>